<comment type="caution">
    <text evidence="1">The sequence shown here is derived from an EMBL/GenBank/DDBJ whole genome shotgun (WGS) entry which is preliminary data.</text>
</comment>
<organism evidence="1 2">
    <name type="scientific">Carya illinoinensis</name>
    <name type="common">Pecan</name>
    <dbReference type="NCBI Taxonomy" id="32201"/>
    <lineage>
        <taxon>Eukaryota</taxon>
        <taxon>Viridiplantae</taxon>
        <taxon>Streptophyta</taxon>
        <taxon>Embryophyta</taxon>
        <taxon>Tracheophyta</taxon>
        <taxon>Spermatophyta</taxon>
        <taxon>Magnoliopsida</taxon>
        <taxon>eudicotyledons</taxon>
        <taxon>Gunneridae</taxon>
        <taxon>Pentapetalae</taxon>
        <taxon>rosids</taxon>
        <taxon>fabids</taxon>
        <taxon>Fagales</taxon>
        <taxon>Juglandaceae</taxon>
        <taxon>Carya</taxon>
    </lineage>
</organism>
<protein>
    <submittedName>
        <fullName evidence="1">Uncharacterized protein</fullName>
    </submittedName>
</protein>
<dbReference type="EMBL" id="CM031827">
    <property type="protein sequence ID" value="KAG6724256.1"/>
    <property type="molecule type" value="Genomic_DNA"/>
</dbReference>
<evidence type="ECO:0000313" key="1">
    <source>
        <dbReference type="EMBL" id="KAG6724256.1"/>
    </source>
</evidence>
<accession>A0A922FQG1</accession>
<dbReference type="Proteomes" id="UP000811246">
    <property type="component" value="Chromosome 3"/>
</dbReference>
<name>A0A922FQG1_CARIL</name>
<dbReference type="PANTHER" id="PTHR46992">
    <property type="entry name" value="GYF DOMAIN-CONTAINING PROTEIN"/>
    <property type="match status" value="1"/>
</dbReference>
<evidence type="ECO:0000313" key="2">
    <source>
        <dbReference type="Proteomes" id="UP000811246"/>
    </source>
</evidence>
<proteinExistence type="predicted"/>
<dbReference type="PANTHER" id="PTHR46992:SF4">
    <property type="entry name" value="GYF DOMAIN-CONTAINING PROTEIN"/>
    <property type="match status" value="1"/>
</dbReference>
<dbReference type="AlphaFoldDB" id="A0A922FQG1"/>
<gene>
    <name evidence="1" type="ORF">I3842_03G250900</name>
</gene>
<sequence length="49" mass="5403">MPGEAFEGNEEDKALVGFLDELKDQVASESSIPLSPQWLFAKPPEPKMV</sequence>
<reference evidence="1" key="1">
    <citation type="submission" date="2021-01" db="EMBL/GenBank/DDBJ databases">
        <authorList>
            <person name="Lovell J.T."/>
            <person name="Bentley N."/>
            <person name="Bhattarai G."/>
            <person name="Jenkins J.W."/>
            <person name="Sreedasyam A."/>
            <person name="Alarcon Y."/>
            <person name="Bock C."/>
            <person name="Boston L."/>
            <person name="Carlson J."/>
            <person name="Cervantes K."/>
            <person name="Clermont K."/>
            <person name="Krom N."/>
            <person name="Kubenka K."/>
            <person name="Mamidi S."/>
            <person name="Mattison C."/>
            <person name="Monteros M."/>
            <person name="Pisani C."/>
            <person name="Plott C."/>
            <person name="Rajasekar S."/>
            <person name="Rhein H.S."/>
            <person name="Rohla C."/>
            <person name="Song M."/>
            <person name="Hilaire R.S."/>
            <person name="Shu S."/>
            <person name="Wells L."/>
            <person name="Wang X."/>
            <person name="Webber J."/>
            <person name="Heerema R.J."/>
            <person name="Klein P."/>
            <person name="Conner P."/>
            <person name="Grauke L."/>
            <person name="Grimwood J."/>
            <person name="Schmutz J."/>
            <person name="Randall J.J."/>
        </authorList>
    </citation>
    <scope>NUCLEOTIDE SEQUENCE</scope>
    <source>
        <tissue evidence="1">Leaf</tissue>
    </source>
</reference>